<accession>A0A6P3FEM5</accession>
<keyword evidence="1" id="KW-0812">Transmembrane</keyword>
<feature type="signal peptide" evidence="2">
    <location>
        <begin position="1"/>
        <end position="19"/>
    </location>
</feature>
<keyword evidence="3" id="KW-1185">Reference proteome</keyword>
<gene>
    <name evidence="4" type="primary">Fam209b</name>
</gene>
<dbReference type="RefSeq" id="XP_004636157.1">
    <property type="nucleotide sequence ID" value="XM_004636100.2"/>
</dbReference>
<evidence type="ECO:0000313" key="3">
    <source>
        <dbReference type="Proteomes" id="UP000515203"/>
    </source>
</evidence>
<organism evidence="3 4">
    <name type="scientific">Octodon degus</name>
    <name type="common">Degu</name>
    <name type="synonym">Sciurus degus</name>
    <dbReference type="NCBI Taxonomy" id="10160"/>
    <lineage>
        <taxon>Eukaryota</taxon>
        <taxon>Metazoa</taxon>
        <taxon>Chordata</taxon>
        <taxon>Craniata</taxon>
        <taxon>Vertebrata</taxon>
        <taxon>Euteleostomi</taxon>
        <taxon>Mammalia</taxon>
        <taxon>Eutheria</taxon>
        <taxon>Euarchontoglires</taxon>
        <taxon>Glires</taxon>
        <taxon>Rodentia</taxon>
        <taxon>Hystricomorpha</taxon>
        <taxon>Octodontidae</taxon>
        <taxon>Octodon</taxon>
    </lineage>
</organism>
<keyword evidence="1" id="KW-1133">Transmembrane helix</keyword>
<dbReference type="OrthoDB" id="9507615at2759"/>
<dbReference type="Proteomes" id="UP000515203">
    <property type="component" value="Unplaced"/>
</dbReference>
<sequence>MRALSGLLFLSLYLSCGEAFMFPLRDKASEPLEKVPCGAHSRVRPNLPMYAHSWLANKWLWLFFAVMLYVILKFRGHGEKAKAKEQNSPGLRGYPLRSPLKKAQHGCSSKNYAFNTLTHFEKDLMQFLSKVRNLKAVLTSGNNTRLYGPDFPIDPQACVTIYEVWGETPE</sequence>
<evidence type="ECO:0000313" key="4">
    <source>
        <dbReference type="RefSeq" id="XP_004636157.1"/>
    </source>
</evidence>
<dbReference type="PANTHER" id="PTHR35157:SF1">
    <property type="entry name" value="PROTEIN FAM209A"/>
    <property type="match status" value="1"/>
</dbReference>
<feature type="chain" id="PRO_5028249748" evidence="2">
    <location>
        <begin position="20"/>
        <end position="170"/>
    </location>
</feature>
<feature type="transmembrane region" description="Helical" evidence="1">
    <location>
        <begin position="54"/>
        <end position="72"/>
    </location>
</feature>
<dbReference type="CTD" id="388799"/>
<dbReference type="GeneID" id="101567780"/>
<protein>
    <submittedName>
        <fullName evidence="4">Protein FAM209B</fullName>
    </submittedName>
</protein>
<keyword evidence="2" id="KW-0732">Signal</keyword>
<keyword evidence="1" id="KW-0472">Membrane</keyword>
<dbReference type="Pfam" id="PF15206">
    <property type="entry name" value="FAM209"/>
    <property type="match status" value="1"/>
</dbReference>
<dbReference type="PANTHER" id="PTHR35157">
    <property type="entry name" value="PROTEIN FAM209A"/>
    <property type="match status" value="1"/>
</dbReference>
<name>A0A6P3FEM5_OCTDE</name>
<proteinExistence type="predicted"/>
<reference evidence="4" key="1">
    <citation type="submission" date="2025-08" db="UniProtKB">
        <authorList>
            <consortium name="RefSeq"/>
        </authorList>
    </citation>
    <scope>IDENTIFICATION</scope>
</reference>
<dbReference type="FunCoup" id="A0A6P3FEM5">
    <property type="interactions" value="83"/>
</dbReference>
<dbReference type="InterPro" id="IPR027943">
    <property type="entry name" value="FAM209"/>
</dbReference>
<evidence type="ECO:0000256" key="2">
    <source>
        <dbReference type="SAM" id="SignalP"/>
    </source>
</evidence>
<evidence type="ECO:0000256" key="1">
    <source>
        <dbReference type="SAM" id="Phobius"/>
    </source>
</evidence>
<dbReference type="InParanoid" id="A0A6P3FEM5"/>
<dbReference type="AlphaFoldDB" id="A0A6P3FEM5"/>